<proteinExistence type="predicted"/>
<reference evidence="1 2" key="1">
    <citation type="submission" date="2019-06" db="EMBL/GenBank/DDBJ databases">
        <title>Sequencing the genomes of 1000 actinobacteria strains.</title>
        <authorList>
            <person name="Klenk H.-P."/>
        </authorList>
    </citation>
    <scope>NUCLEOTIDE SEQUENCE [LARGE SCALE GENOMIC DNA]</scope>
    <source>
        <strain evidence="1 2">DSM 24617</strain>
    </source>
</reference>
<dbReference type="AlphaFoldDB" id="A0A542XBL0"/>
<dbReference type="Proteomes" id="UP000318336">
    <property type="component" value="Unassembled WGS sequence"/>
</dbReference>
<sequence>MSNPRSWCSKDGHTYRITHEGRIEVLDHDAKVWRAVCDLTMVDGNLFGIPSDLLPHRPVEYPVVPAGRDRGPHVHQADHHPTWCRLGPECAPEADRRYIEHRGSDFVLRPDLDDVRAEVTVRHDEHVSCGLDHGRTVVVLDLENEAMHDTRADVTLQPDEARQLAHCLTKAAWVVESAFGWYPRRELESQG</sequence>
<name>A0A542XBL0_9MICO</name>
<gene>
    <name evidence="1" type="ORF">FB554_1361</name>
</gene>
<dbReference type="EMBL" id="VFOK01000001">
    <property type="protein sequence ID" value="TQL33223.1"/>
    <property type="molecule type" value="Genomic_DNA"/>
</dbReference>
<evidence type="ECO:0000313" key="2">
    <source>
        <dbReference type="Proteomes" id="UP000318336"/>
    </source>
</evidence>
<dbReference type="RefSeq" id="WP_142005266.1">
    <property type="nucleotide sequence ID" value="NZ_CAJTBP010000001.1"/>
</dbReference>
<accession>A0A542XBL0</accession>
<keyword evidence="2" id="KW-1185">Reference proteome</keyword>
<organism evidence="1 2">
    <name type="scientific">Barrientosiimonas humi</name>
    <dbReference type="NCBI Taxonomy" id="999931"/>
    <lineage>
        <taxon>Bacteria</taxon>
        <taxon>Bacillati</taxon>
        <taxon>Actinomycetota</taxon>
        <taxon>Actinomycetes</taxon>
        <taxon>Micrococcales</taxon>
        <taxon>Dermacoccaceae</taxon>
        <taxon>Barrientosiimonas</taxon>
    </lineage>
</organism>
<protein>
    <submittedName>
        <fullName evidence="1">Uncharacterized protein</fullName>
    </submittedName>
</protein>
<evidence type="ECO:0000313" key="1">
    <source>
        <dbReference type="EMBL" id="TQL33223.1"/>
    </source>
</evidence>
<comment type="caution">
    <text evidence="1">The sequence shown here is derived from an EMBL/GenBank/DDBJ whole genome shotgun (WGS) entry which is preliminary data.</text>
</comment>